<comment type="caution">
    <text evidence="1">The sequence shown here is derived from an EMBL/GenBank/DDBJ whole genome shotgun (WGS) entry which is preliminary data.</text>
</comment>
<dbReference type="EMBL" id="JANAKD010000968">
    <property type="protein sequence ID" value="KAJ3485310.1"/>
    <property type="molecule type" value="Genomic_DNA"/>
</dbReference>
<organism evidence="1 2">
    <name type="scientific">Lecanicillium saksenae</name>
    <dbReference type="NCBI Taxonomy" id="468837"/>
    <lineage>
        <taxon>Eukaryota</taxon>
        <taxon>Fungi</taxon>
        <taxon>Dikarya</taxon>
        <taxon>Ascomycota</taxon>
        <taxon>Pezizomycotina</taxon>
        <taxon>Sordariomycetes</taxon>
        <taxon>Hypocreomycetidae</taxon>
        <taxon>Hypocreales</taxon>
        <taxon>Cordycipitaceae</taxon>
        <taxon>Lecanicillium</taxon>
    </lineage>
</organism>
<dbReference type="Proteomes" id="UP001148737">
    <property type="component" value="Unassembled WGS sequence"/>
</dbReference>
<proteinExistence type="predicted"/>
<evidence type="ECO:0000313" key="2">
    <source>
        <dbReference type="Proteomes" id="UP001148737"/>
    </source>
</evidence>
<keyword evidence="2" id="KW-1185">Reference proteome</keyword>
<evidence type="ECO:0000313" key="1">
    <source>
        <dbReference type="EMBL" id="KAJ3485310.1"/>
    </source>
</evidence>
<name>A0ACC1QRL9_9HYPO</name>
<reference evidence="1" key="1">
    <citation type="submission" date="2022-07" db="EMBL/GenBank/DDBJ databases">
        <title>Genome Sequence of Lecanicillium saksenae.</title>
        <authorList>
            <person name="Buettner E."/>
        </authorList>
    </citation>
    <scope>NUCLEOTIDE SEQUENCE</scope>
    <source>
        <strain evidence="1">VT-O1</strain>
    </source>
</reference>
<accession>A0ACC1QRL9</accession>
<sequence>MSWHNSNHPSRRPPDSSRRAAQRPNDDSEYPPLGFAPMSSISNVASNAAPLPRMIAAARERLANSNRERINSILGDSPYTTRRWTPAPGETTQHSRQNRPPLPARFEPSRIDVPPQISVSPLSVSPLSGDFISQSPYPNRMTSLEQLDRTLDEANAHLRALLDMTSANSVSRQLLPPNHSPSYTPPIRTHDFTYDNQRNKRRKVDEERYTHGVQSFRYGHYGQVEAGDLAMEMVSCDGGMFSNELSYAAENILKDDSSVYCTKGNRCNIVLRHRGSTAFMLSELVIKAPGSMNYSHPYVYSSDPRHSASCSHPASVREGMVFITMDHDDVLHRTAQYQIQYAPSTGGGGSSSRDRVTFTNTDLRTRFNREPQQTVSISHNRDGTSTARTGRSYIYGSSNENDVRTPQMPQEFTANQPDFHISTECSDEEEDPSSASLGFGGAPVSILRRPPPNRIGTLPFENDDDSDSDLDEDASGAFLPRGMGSSSSTSHLRRHPANTSTTNLLNVNFEHYSPLTGGSSSSNSGGGGGGSSALADAWDAHANATQEAIRAVGGGALLAPHARFYIEKKKSKCTIRFDPPVSGRFILLKMWSSHHDPGSNIDIQSVIARGFAGPRYFPAVEMR</sequence>
<protein>
    <submittedName>
        <fullName evidence="1">Uncharacterized protein</fullName>
    </submittedName>
</protein>
<gene>
    <name evidence="1" type="ORF">NLG97_g6844</name>
</gene>